<feature type="transmembrane region" description="Helical" evidence="5">
    <location>
        <begin position="179"/>
        <end position="198"/>
    </location>
</feature>
<evidence type="ECO:0000256" key="2">
    <source>
        <dbReference type="ARBA" id="ARBA00022692"/>
    </source>
</evidence>
<comment type="subcellular location">
    <subcellularLocation>
        <location evidence="1">Membrane</location>
        <topology evidence="1">Multi-pass membrane protein</topology>
    </subcellularLocation>
</comment>
<dbReference type="GO" id="GO:0016020">
    <property type="term" value="C:membrane"/>
    <property type="evidence" value="ECO:0007669"/>
    <property type="project" value="UniProtKB-SubCell"/>
</dbReference>
<dbReference type="GO" id="GO:0055085">
    <property type="term" value="P:transmembrane transport"/>
    <property type="evidence" value="ECO:0007669"/>
    <property type="project" value="InterPro"/>
</dbReference>
<dbReference type="Pfam" id="PF00916">
    <property type="entry name" value="Sulfate_transp"/>
    <property type="match status" value="1"/>
</dbReference>
<feature type="transmembrane region" description="Helical" evidence="5">
    <location>
        <begin position="350"/>
        <end position="373"/>
    </location>
</feature>
<keyword evidence="4 5" id="KW-0472">Membrane</keyword>
<dbReference type="AlphaFoldDB" id="A4F2N2"/>
<dbReference type="PANTHER" id="PTHR11814">
    <property type="entry name" value="SULFATE TRANSPORTER"/>
    <property type="match status" value="1"/>
</dbReference>
<name>A4F2N2_MOLTE</name>
<feature type="transmembrane region" description="Helical" evidence="5">
    <location>
        <begin position="448"/>
        <end position="476"/>
    </location>
</feature>
<dbReference type="InterPro" id="IPR036513">
    <property type="entry name" value="STAS_dom_sf"/>
</dbReference>
<dbReference type="PROSITE" id="PS50801">
    <property type="entry name" value="STAS"/>
    <property type="match status" value="1"/>
</dbReference>
<dbReference type="NCBIfam" id="TIGR00815">
    <property type="entry name" value="sulP"/>
    <property type="match status" value="1"/>
</dbReference>
<dbReference type="CDD" id="cd07042">
    <property type="entry name" value="STAS_SulP_like_sulfate_transporter"/>
    <property type="match status" value="1"/>
</dbReference>
<evidence type="ECO:0000313" key="7">
    <source>
        <dbReference type="EMBL" id="BAF49213.1"/>
    </source>
</evidence>
<dbReference type="InterPro" id="IPR002645">
    <property type="entry name" value="STAS_dom"/>
</dbReference>
<dbReference type="Pfam" id="PF01740">
    <property type="entry name" value="STAS"/>
    <property type="match status" value="1"/>
</dbReference>
<feature type="transmembrane region" description="Helical" evidence="5">
    <location>
        <begin position="154"/>
        <end position="173"/>
    </location>
</feature>
<proteinExistence type="evidence at transcript level"/>
<evidence type="ECO:0000259" key="6">
    <source>
        <dbReference type="PROSITE" id="PS50801"/>
    </source>
</evidence>
<protein>
    <submittedName>
        <fullName evidence="7">Sulfate transporter protein Mt-SLC-related</fullName>
    </submittedName>
</protein>
<keyword evidence="3 5" id="KW-1133">Transmembrane helix</keyword>
<evidence type="ECO:0000256" key="4">
    <source>
        <dbReference type="ARBA" id="ARBA00023136"/>
    </source>
</evidence>
<keyword evidence="2 5" id="KW-0812">Transmembrane</keyword>
<evidence type="ECO:0000256" key="5">
    <source>
        <dbReference type="SAM" id="Phobius"/>
    </source>
</evidence>
<dbReference type="Gene3D" id="3.30.750.24">
    <property type="entry name" value="STAS domain"/>
    <property type="match status" value="1"/>
</dbReference>
<evidence type="ECO:0000256" key="1">
    <source>
        <dbReference type="ARBA" id="ARBA00004141"/>
    </source>
</evidence>
<feature type="domain" description="STAS" evidence="6">
    <location>
        <begin position="501"/>
        <end position="689"/>
    </location>
</feature>
<feature type="transmembrane region" description="Helical" evidence="5">
    <location>
        <begin position="58"/>
        <end position="85"/>
    </location>
</feature>
<dbReference type="SUPFAM" id="SSF52091">
    <property type="entry name" value="SpoIIaa-like"/>
    <property type="match status" value="1"/>
</dbReference>
<evidence type="ECO:0000256" key="3">
    <source>
        <dbReference type="ARBA" id="ARBA00022989"/>
    </source>
</evidence>
<organism evidence="7">
    <name type="scientific">Molgula tectiformis</name>
    <name type="common">Ascidian</name>
    <dbReference type="NCBI Taxonomy" id="30286"/>
    <lineage>
        <taxon>Eukaryota</taxon>
        <taxon>Metazoa</taxon>
        <taxon>Chordata</taxon>
        <taxon>Tunicata</taxon>
        <taxon>Ascidiacea</taxon>
        <taxon>Stolidobranchia</taxon>
        <taxon>Molgulidae</taxon>
        <taxon>Molgula</taxon>
    </lineage>
</organism>
<feature type="non-terminal residue" evidence="7">
    <location>
        <position position="1"/>
    </location>
</feature>
<dbReference type="InterPro" id="IPR001902">
    <property type="entry name" value="SLC26A/SulP_fam"/>
</dbReference>
<feature type="transmembrane region" description="Helical" evidence="5">
    <location>
        <begin position="30"/>
        <end position="52"/>
    </location>
</feature>
<accession>A4F2N2</accession>
<feature type="transmembrane region" description="Helical" evidence="5">
    <location>
        <begin position="230"/>
        <end position="250"/>
    </location>
</feature>
<feature type="transmembrane region" description="Helical" evidence="5">
    <location>
        <begin position="409"/>
        <end position="427"/>
    </location>
</feature>
<feature type="transmembrane region" description="Helical" evidence="5">
    <location>
        <begin position="385"/>
        <end position="403"/>
    </location>
</feature>
<dbReference type="EMBL" id="AB297456">
    <property type="protein sequence ID" value="BAF49213.1"/>
    <property type="molecule type" value="mRNA"/>
</dbReference>
<sequence>KAALSIPKDCKGFRTPFNFLRRKLPILDWISEYSLSDALLGDIIAGITVGIVHIPQSLAFALLAGVPPITGLYVSFFSSLIYCIFGSSRHMSIGTFAVMSLMIAGIIEKHVPNPNCGGIYDWHAEVSDDVTPIITSRISANVCKRKFENRKMEIAVAISISTGIIQLIFNIFHLGIVKILLSSHLVSGFVCAAAFHVMTSQIPTVLGITTMRHGGPLGIINSYIDIFTNIGSTNWAAVAIAVIGIVVLAIGKEINARYRKKLPFPMPFELLTVMLGIVASKYGDFQHIYDVVIIGELPTGFHLSLPQISDIGRVFIDCLSMATIAFTVEVSLSEIMAKKHGYKIDPNQELLAMGIANMVGSFFSCFPCAASLSRTLIWSECGGKTQLAGLISSMMILVVIFWASPIFKTLPHAILAAVIVVNLKTMLMKFNELKSLWRTSKHDCTTWMFAWTAVILLGVEIGLPLAVVFGLVTVIARTRSGESSELGRIDSTQIFRNVNQFYTSSNENNRCAIYQFGNPIYYANVDRFKSGFINVLGFDPDKEVINIRIMKTKARAQRNSLKIRSFVQSVKEKHLSLSSNESQFFSSSETGLKTSNYTNNNYRASLRPNRSQIPVDKIEVVILDLSYCPFIDNDGAMTLKNLVKALRKLHIQMYLANCNESVTKCLQNALGEIDTPVIFATLDDAVRFMENSNLFNIQCSNLVLGK</sequence>
<dbReference type="InterPro" id="IPR011547">
    <property type="entry name" value="SLC26A/SulP_dom"/>
</dbReference>
<reference evidence="7" key="1">
    <citation type="journal article" date="2007" name="Dev. Biol.">
        <title>Analysis of large scale expression sequenced tags (ESTs) from the anural ascidian, Molgula tectiformis.</title>
        <authorList>
            <person name="Gyoja F."/>
            <person name="Satou Y."/>
            <person name="Shin-i T."/>
            <person name="Kohara Y."/>
            <person name="Swalla B.J."/>
            <person name="Satoh N."/>
        </authorList>
    </citation>
    <scope>NUCLEOTIDE SEQUENCE</scope>
</reference>